<dbReference type="EMBL" id="VRLR01000011">
    <property type="protein sequence ID" value="TXK79281.1"/>
    <property type="molecule type" value="Genomic_DNA"/>
</dbReference>
<sequence length="97" mass="11593">MTSEYCNLLIVLVLVGYLFYMSFTSEINDQKHLEKIKHEMLEDSEQYFAESANLYRAFNKNRNKTIIEYWRTHSISLRCAEIVVLERVNTFKHSAEH</sequence>
<keyword evidence="2" id="KW-1185">Reference proteome</keyword>
<dbReference type="AlphaFoldDB" id="A0A5C8LPJ2"/>
<protein>
    <submittedName>
        <fullName evidence="1">Uncharacterized protein</fullName>
    </submittedName>
</protein>
<accession>A0A5C8LPJ2</accession>
<name>A0A5C8LPJ2_9GAMM</name>
<dbReference type="Proteomes" id="UP000321814">
    <property type="component" value="Unassembled WGS sequence"/>
</dbReference>
<gene>
    <name evidence="1" type="ORF">FU839_15415</name>
</gene>
<evidence type="ECO:0000313" key="1">
    <source>
        <dbReference type="EMBL" id="TXK79281.1"/>
    </source>
</evidence>
<proteinExistence type="predicted"/>
<evidence type="ECO:0000313" key="2">
    <source>
        <dbReference type="Proteomes" id="UP000321814"/>
    </source>
</evidence>
<reference evidence="1 2" key="1">
    <citation type="submission" date="2019-08" db="EMBL/GenBank/DDBJ databases">
        <title>Draft genome analysis of Rheinheimera tangshanensis isolated from the roots of fresh rice plants (Oryza sativa).</title>
        <authorList>
            <person name="Yu Q."/>
            <person name="Qi Y."/>
            <person name="Zhang H."/>
            <person name="Pu J."/>
        </authorList>
    </citation>
    <scope>NUCLEOTIDE SEQUENCE [LARGE SCALE GENOMIC DNA]</scope>
    <source>
        <strain evidence="1 2">JA3-B52</strain>
    </source>
</reference>
<organism evidence="1 2">
    <name type="scientific">Rheinheimera tangshanensis</name>
    <dbReference type="NCBI Taxonomy" id="400153"/>
    <lineage>
        <taxon>Bacteria</taxon>
        <taxon>Pseudomonadati</taxon>
        <taxon>Pseudomonadota</taxon>
        <taxon>Gammaproteobacteria</taxon>
        <taxon>Chromatiales</taxon>
        <taxon>Chromatiaceae</taxon>
        <taxon>Rheinheimera</taxon>
    </lineage>
</organism>
<dbReference type="RefSeq" id="WP_147905072.1">
    <property type="nucleotide sequence ID" value="NZ_BAAAGC010000011.1"/>
</dbReference>
<comment type="caution">
    <text evidence="1">The sequence shown here is derived from an EMBL/GenBank/DDBJ whole genome shotgun (WGS) entry which is preliminary data.</text>
</comment>